<name>A8NCC2_COPC7</name>
<feature type="domain" description="Ubiquitin-like protease family profile" evidence="6">
    <location>
        <begin position="1164"/>
        <end position="1339"/>
    </location>
</feature>
<dbReference type="HOGENOM" id="CLU_004552_0_0_1"/>
<feature type="region of interest" description="Disordered" evidence="5">
    <location>
        <begin position="69"/>
        <end position="134"/>
    </location>
</feature>
<dbReference type="eggNOG" id="ENOG502S2AH">
    <property type="taxonomic scope" value="Eukaryota"/>
</dbReference>
<feature type="region of interest" description="Disordered" evidence="5">
    <location>
        <begin position="393"/>
        <end position="414"/>
    </location>
</feature>
<comment type="caution">
    <text evidence="7">The sequence shown here is derived from an EMBL/GenBank/DDBJ whole genome shotgun (WGS) entry which is preliminary data.</text>
</comment>
<dbReference type="Pfam" id="PF18758">
    <property type="entry name" value="KDZ"/>
    <property type="match status" value="1"/>
</dbReference>
<reference evidence="7 8" key="1">
    <citation type="journal article" date="2010" name="Proc. Natl. Acad. Sci. U.S.A.">
        <title>Insights into evolution of multicellular fungi from the assembled chromosomes of the mushroom Coprinopsis cinerea (Coprinus cinereus).</title>
        <authorList>
            <person name="Stajich J.E."/>
            <person name="Wilke S.K."/>
            <person name="Ahren D."/>
            <person name="Au C.H."/>
            <person name="Birren B.W."/>
            <person name="Borodovsky M."/>
            <person name="Burns C."/>
            <person name="Canback B."/>
            <person name="Casselton L.A."/>
            <person name="Cheng C.K."/>
            <person name="Deng J."/>
            <person name="Dietrich F.S."/>
            <person name="Fargo D.C."/>
            <person name="Farman M.L."/>
            <person name="Gathman A.C."/>
            <person name="Goldberg J."/>
            <person name="Guigo R."/>
            <person name="Hoegger P.J."/>
            <person name="Hooker J.B."/>
            <person name="Huggins A."/>
            <person name="James T.Y."/>
            <person name="Kamada T."/>
            <person name="Kilaru S."/>
            <person name="Kodira C."/>
            <person name="Kues U."/>
            <person name="Kupfer D."/>
            <person name="Kwan H.S."/>
            <person name="Lomsadze A."/>
            <person name="Li W."/>
            <person name="Lilly W.W."/>
            <person name="Ma L.J."/>
            <person name="Mackey A.J."/>
            <person name="Manning G."/>
            <person name="Martin F."/>
            <person name="Muraguchi H."/>
            <person name="Natvig D.O."/>
            <person name="Palmerini H."/>
            <person name="Ramesh M.A."/>
            <person name="Rehmeyer C.J."/>
            <person name="Roe B.A."/>
            <person name="Shenoy N."/>
            <person name="Stanke M."/>
            <person name="Ter-Hovhannisyan V."/>
            <person name="Tunlid A."/>
            <person name="Velagapudi R."/>
            <person name="Vision T.J."/>
            <person name="Zeng Q."/>
            <person name="Zolan M.E."/>
            <person name="Pukkila P.J."/>
        </authorList>
    </citation>
    <scope>NUCLEOTIDE SEQUENCE [LARGE SCALE GENOMIC DNA]</scope>
    <source>
        <strain evidence="8">Okayama-7 / 130 / ATCC MYA-4618 / FGSC 9003</strain>
    </source>
</reference>
<keyword evidence="2" id="KW-0645">Protease</keyword>
<feature type="compositionally biased region" description="Polar residues" evidence="5">
    <location>
        <begin position="69"/>
        <end position="102"/>
    </location>
</feature>
<dbReference type="OMA" id="CINGCAT"/>
<evidence type="ECO:0000313" key="7">
    <source>
        <dbReference type="EMBL" id="EAU89215.2"/>
    </source>
</evidence>
<evidence type="ECO:0000256" key="1">
    <source>
        <dbReference type="ARBA" id="ARBA00005234"/>
    </source>
</evidence>
<feature type="compositionally biased region" description="Polar residues" evidence="5">
    <location>
        <begin position="1081"/>
        <end position="1096"/>
    </location>
</feature>
<evidence type="ECO:0000256" key="5">
    <source>
        <dbReference type="SAM" id="MobiDB-lite"/>
    </source>
</evidence>
<dbReference type="GO" id="GO:0019783">
    <property type="term" value="F:ubiquitin-like protein peptidase activity"/>
    <property type="evidence" value="ECO:0007669"/>
    <property type="project" value="UniProtKB-ARBA"/>
</dbReference>
<dbReference type="Gene3D" id="3.40.395.10">
    <property type="entry name" value="Adenoviral Proteinase, Chain A"/>
    <property type="match status" value="1"/>
</dbReference>
<dbReference type="InterPro" id="IPR003653">
    <property type="entry name" value="Peptidase_C48_C"/>
</dbReference>
<dbReference type="InParanoid" id="A8NCC2"/>
<dbReference type="Proteomes" id="UP000001861">
    <property type="component" value="Unassembled WGS sequence"/>
</dbReference>
<dbReference type="KEGG" id="cci:CC1G_03480"/>
<keyword evidence="8" id="KW-1185">Reference proteome</keyword>
<comment type="similarity">
    <text evidence="1">Belongs to the peptidase C48 family.</text>
</comment>
<keyword evidence="4" id="KW-0175">Coiled coil</keyword>
<dbReference type="STRING" id="240176.A8NCC2"/>
<sequence length="1376" mass="154293">MPRQDHQPLNPAKQQRRDFRRDTTGLGTSAYSPVKKRDAYKTRTRVSYIGLDSEMTSLSRRIETLKAQAQQLRNTRASNLQSENEATTSSYATPHTPVSTTEVPMALDHKTGDAGDWVDTDMEDEGESDAGEGEGAEIGRAEAEDNGHDSEVLDVTAVYDEEDDDEDDLPARLRSSLPLFQTQTLYGRWIARIPQLVSVYLEFLEETTGKELPPDPRSIKRRCDNPESHVFEKTVNNTISFTSEAFHEVCAEGCECHHPVEALVRYGLFPTAPTQPRMAIYMPLLDLYNAIFEKTCDAIYAISGALQTYYEKRGFVLLNRKKEYAKDGLRKPFGLAVQWYDRLLGQVRIRLEAALKEADEAACEFKLKQQSSNCPRSSDHDADIAQALLNTANPSANGAASPSTSAPETPTQSTLTLGECDRVLRQFCPACFGGDEFGLSLDNGGDAMIAIDGNFNHRHNRGVKHCPKFYEPEHFLSKDYVDTIGQRMREARTKPKREVTTKVPKEAVKACQKSHQAGSGSNVKTCLEKFDAGGVMAAVCRHDIPLFAANIDTAGEQQKYAVALIEKIASLMPPNATLVVLYDVGCVLDRSTQLHPIMASSLTGRLKFATSAMHAYAHQWACQLGYNPRLQIGLALSDGEGVERIWSLLRRLIAIQRNCSAEKRIWLLDRQLHYINRAFRDELGDIIRRRLTKSVPKQEAEASAILEEIEILRDDLEKQWQDQRATEMSVNAGSKATGKKEIDAVINVQAELKAMEKNLKIARKVLKNSNTKAAKAQVQKLAAKSAEMQEAVDNIYEALDVAQDLPDLEGVSFEYIRELLLLRDVKASIQKRAVGSFFEIDRLDQAVGGRDATIGTKLHQATRKSIQRRKPALMRAIHKHNEICTKLAKLHKRKWKLPLPKPLPTKLGDLRNSPALLEDVWITRINGPMPEWLENPDVRRGIRAHLKLKRCSEERIRLGREADNLSRWYGRESTAVEIAIALPSNSDIRFILLQHRARLAAIKQRWINGTSTPIWAKHSTAFSKPIVEGVLGRPVPPSPIFWVHEVTAGIGPNSASQPDEDDARTLVGDEEDEDDDGLPSETLTSEHVQMTEWLSSDGTEGDEDEDEELENVVVNLDWSIPETLKTGPSSLLTLLPDESMSSDTPPTPQSRYLVVAANPRNVLHEFEFSDINILHSPEERLNDVCMNSGGALLQQHLKAHGIADNCALLSTFTLVLIRHHSSSDDIWRLVRRSEYWKKDVWILPIHRTYPDEHWVVAVLYPKNGEVYVFDSLGARKPWKGDLKEVAVLIASLNHLATKHGHSLGYRMSTEWTARPMSVVSRQTTTHSCGLWVLSVIVSLFKGFHMADIGEADITVFRRQLYLLINQLPSQAPPRKQ</sequence>
<feature type="region of interest" description="Disordered" evidence="5">
    <location>
        <begin position="1"/>
        <end position="37"/>
    </location>
</feature>
<dbReference type="GO" id="GO:0006508">
    <property type="term" value="P:proteolysis"/>
    <property type="evidence" value="ECO:0007669"/>
    <property type="project" value="UniProtKB-KW"/>
</dbReference>
<gene>
    <name evidence="7" type="ORF">CC1G_03480</name>
</gene>
<dbReference type="PROSITE" id="PS50600">
    <property type="entry name" value="ULP_PROTEASE"/>
    <property type="match status" value="1"/>
</dbReference>
<dbReference type="SUPFAM" id="SSF54001">
    <property type="entry name" value="Cysteine proteinases"/>
    <property type="match status" value="1"/>
</dbReference>
<feature type="region of interest" description="Disordered" evidence="5">
    <location>
        <begin position="1050"/>
        <end position="1107"/>
    </location>
</feature>
<dbReference type="PANTHER" id="PTHR33096">
    <property type="entry name" value="CXC2 DOMAIN-CONTAINING PROTEIN"/>
    <property type="match status" value="1"/>
</dbReference>
<dbReference type="VEuPathDB" id="FungiDB:CC1G_03480"/>
<evidence type="ECO:0000256" key="3">
    <source>
        <dbReference type="ARBA" id="ARBA00022801"/>
    </source>
</evidence>
<evidence type="ECO:0000313" key="8">
    <source>
        <dbReference type="Proteomes" id="UP000001861"/>
    </source>
</evidence>
<evidence type="ECO:0000256" key="4">
    <source>
        <dbReference type="SAM" id="Coils"/>
    </source>
</evidence>
<dbReference type="GO" id="GO:0008234">
    <property type="term" value="F:cysteine-type peptidase activity"/>
    <property type="evidence" value="ECO:0007669"/>
    <property type="project" value="InterPro"/>
</dbReference>
<feature type="coiled-coil region" evidence="4">
    <location>
        <begin position="699"/>
        <end position="772"/>
    </location>
</feature>
<evidence type="ECO:0000259" key="6">
    <source>
        <dbReference type="PROSITE" id="PS50600"/>
    </source>
</evidence>
<dbReference type="GeneID" id="6008953"/>
<keyword evidence="3" id="KW-0378">Hydrolase</keyword>
<protein>
    <recommendedName>
        <fullName evidence="6">Ubiquitin-like protease family profile domain-containing protein</fullName>
    </recommendedName>
</protein>
<dbReference type="OrthoDB" id="3253684at2759"/>
<organism evidence="7 8">
    <name type="scientific">Coprinopsis cinerea (strain Okayama-7 / 130 / ATCC MYA-4618 / FGSC 9003)</name>
    <name type="common">Inky cap fungus</name>
    <name type="synonym">Hormographiella aspergillata</name>
    <dbReference type="NCBI Taxonomy" id="240176"/>
    <lineage>
        <taxon>Eukaryota</taxon>
        <taxon>Fungi</taxon>
        <taxon>Dikarya</taxon>
        <taxon>Basidiomycota</taxon>
        <taxon>Agaricomycotina</taxon>
        <taxon>Agaricomycetes</taxon>
        <taxon>Agaricomycetidae</taxon>
        <taxon>Agaricales</taxon>
        <taxon>Agaricineae</taxon>
        <taxon>Psathyrellaceae</taxon>
        <taxon>Coprinopsis</taxon>
    </lineage>
</organism>
<proteinExistence type="inferred from homology"/>
<feature type="compositionally biased region" description="Acidic residues" evidence="5">
    <location>
        <begin position="116"/>
        <end position="134"/>
    </location>
</feature>
<dbReference type="Pfam" id="PF02902">
    <property type="entry name" value="Peptidase_C48"/>
    <property type="match status" value="1"/>
</dbReference>
<dbReference type="InterPro" id="IPR038765">
    <property type="entry name" value="Papain-like_cys_pep_sf"/>
</dbReference>
<evidence type="ECO:0000256" key="2">
    <source>
        <dbReference type="ARBA" id="ARBA00022670"/>
    </source>
</evidence>
<dbReference type="RefSeq" id="XP_001832466.2">
    <property type="nucleotide sequence ID" value="XM_001832414.2"/>
</dbReference>
<feature type="compositionally biased region" description="Acidic residues" evidence="5">
    <location>
        <begin position="1058"/>
        <end position="1078"/>
    </location>
</feature>
<dbReference type="PANTHER" id="PTHR33096:SF1">
    <property type="entry name" value="CXC1-LIKE CYSTEINE CLUSTER ASSOCIATED WITH KDZ TRANSPOSASES DOMAIN-CONTAINING PROTEIN"/>
    <property type="match status" value="1"/>
</dbReference>
<accession>A8NCC2</accession>
<dbReference type="InterPro" id="IPR040521">
    <property type="entry name" value="KDZ"/>
</dbReference>
<feature type="compositionally biased region" description="Low complexity" evidence="5">
    <location>
        <begin position="393"/>
        <end position="407"/>
    </location>
</feature>
<dbReference type="EMBL" id="AACS02000009">
    <property type="protein sequence ID" value="EAU89215.2"/>
    <property type="molecule type" value="Genomic_DNA"/>
</dbReference>